<dbReference type="PROSITE" id="PS50011">
    <property type="entry name" value="PROTEIN_KINASE_DOM"/>
    <property type="match status" value="1"/>
</dbReference>
<dbReference type="InterPro" id="IPR001245">
    <property type="entry name" value="Ser-Thr/Tyr_kinase_cat_dom"/>
</dbReference>
<dbReference type="EMBL" id="OU503037">
    <property type="protein sequence ID" value="CAI9756530.1"/>
    <property type="molecule type" value="Genomic_DNA"/>
</dbReference>
<dbReference type="PANTHER" id="PTHR27006:SF619">
    <property type="entry name" value="CYSTEINE-RICH RECEPTOR-LIKE PROTEIN KINASE 15"/>
    <property type="match status" value="1"/>
</dbReference>
<sequence length="170" mass="19143">MARIFEGNQDQANTRRVVGTYGYMAPEYAMGGRFSKKSDVFSFGVLILEIVSGRRNTSFYDDDDLSLSLLGYSWKLWNEDNVLDLIDQRISSPSSLAEIKRFIHIGLLCVQGLPVNRPSMSTVLLMLSNEIFDLPVPQHPGFTDKWNRSHSYSKTSKSANSVTLTVLEGR</sequence>
<keyword evidence="3" id="KW-1185">Reference proteome</keyword>
<dbReference type="SUPFAM" id="SSF56112">
    <property type="entry name" value="Protein kinase-like (PK-like)"/>
    <property type="match status" value="1"/>
</dbReference>
<evidence type="ECO:0000259" key="1">
    <source>
        <dbReference type="PROSITE" id="PS50011"/>
    </source>
</evidence>
<evidence type="ECO:0000313" key="3">
    <source>
        <dbReference type="Proteomes" id="UP000834106"/>
    </source>
</evidence>
<dbReference type="InterPro" id="IPR011009">
    <property type="entry name" value="Kinase-like_dom_sf"/>
</dbReference>
<dbReference type="GO" id="GO:0004672">
    <property type="term" value="F:protein kinase activity"/>
    <property type="evidence" value="ECO:0007669"/>
    <property type="project" value="InterPro"/>
</dbReference>
<dbReference type="Gene3D" id="1.10.510.10">
    <property type="entry name" value="Transferase(Phosphotransferase) domain 1"/>
    <property type="match status" value="1"/>
</dbReference>
<accession>A0AAD1YT47</accession>
<dbReference type="FunFam" id="1.10.510.10:FF:001722">
    <property type="entry name" value="G-type lectin S-receptor-like serine/threonine-protein kinase B120"/>
    <property type="match status" value="1"/>
</dbReference>
<gene>
    <name evidence="2" type="ORF">FPE_LOCUS3960</name>
</gene>
<name>A0AAD1YT47_9LAMI</name>
<evidence type="ECO:0000313" key="2">
    <source>
        <dbReference type="EMBL" id="CAI9756530.1"/>
    </source>
</evidence>
<feature type="domain" description="Protein kinase" evidence="1">
    <location>
        <begin position="1"/>
        <end position="142"/>
    </location>
</feature>
<reference evidence="2" key="1">
    <citation type="submission" date="2023-05" db="EMBL/GenBank/DDBJ databases">
        <authorList>
            <person name="Huff M."/>
        </authorList>
    </citation>
    <scope>NUCLEOTIDE SEQUENCE</scope>
</reference>
<organism evidence="2 3">
    <name type="scientific">Fraxinus pennsylvanica</name>
    <dbReference type="NCBI Taxonomy" id="56036"/>
    <lineage>
        <taxon>Eukaryota</taxon>
        <taxon>Viridiplantae</taxon>
        <taxon>Streptophyta</taxon>
        <taxon>Embryophyta</taxon>
        <taxon>Tracheophyta</taxon>
        <taxon>Spermatophyta</taxon>
        <taxon>Magnoliopsida</taxon>
        <taxon>eudicotyledons</taxon>
        <taxon>Gunneridae</taxon>
        <taxon>Pentapetalae</taxon>
        <taxon>asterids</taxon>
        <taxon>lamiids</taxon>
        <taxon>Lamiales</taxon>
        <taxon>Oleaceae</taxon>
        <taxon>Oleeae</taxon>
        <taxon>Fraxinus</taxon>
    </lineage>
</organism>
<dbReference type="Proteomes" id="UP000834106">
    <property type="component" value="Chromosome 2"/>
</dbReference>
<proteinExistence type="predicted"/>
<dbReference type="PANTHER" id="PTHR27006">
    <property type="entry name" value="PROMASTIGOTE SURFACE ANTIGEN PROTEIN PSA"/>
    <property type="match status" value="1"/>
</dbReference>
<dbReference type="InterPro" id="IPR000719">
    <property type="entry name" value="Prot_kinase_dom"/>
</dbReference>
<dbReference type="AlphaFoldDB" id="A0AAD1YT47"/>
<protein>
    <recommendedName>
        <fullName evidence="1">Protein kinase domain-containing protein</fullName>
    </recommendedName>
</protein>
<dbReference type="Pfam" id="PF07714">
    <property type="entry name" value="PK_Tyr_Ser-Thr"/>
    <property type="match status" value="1"/>
</dbReference>
<dbReference type="GO" id="GO:0005524">
    <property type="term" value="F:ATP binding"/>
    <property type="evidence" value="ECO:0007669"/>
    <property type="project" value="InterPro"/>
</dbReference>